<proteinExistence type="predicted"/>
<keyword evidence="1" id="KW-1133">Transmembrane helix</keyword>
<reference evidence="2 3" key="1">
    <citation type="journal article" date="2020" name="IScience">
        <title>Genome Sequencing of the Endangered Kingdonia uniflora (Circaeasteraceae, Ranunculales) Reveals Potential Mechanisms of Evolutionary Specialization.</title>
        <authorList>
            <person name="Sun Y."/>
            <person name="Deng T."/>
            <person name="Zhang A."/>
            <person name="Moore M.J."/>
            <person name="Landis J.B."/>
            <person name="Lin N."/>
            <person name="Zhang H."/>
            <person name="Zhang X."/>
            <person name="Huang J."/>
            <person name="Zhang X."/>
            <person name="Sun H."/>
            <person name="Wang H."/>
        </authorList>
    </citation>
    <scope>NUCLEOTIDE SEQUENCE [LARGE SCALE GENOMIC DNA]</scope>
    <source>
        <strain evidence="2">TB1705</strain>
        <tissue evidence="2">Leaf</tissue>
    </source>
</reference>
<gene>
    <name evidence="2" type="ORF">GIB67_007297</name>
</gene>
<organism evidence="2 3">
    <name type="scientific">Kingdonia uniflora</name>
    <dbReference type="NCBI Taxonomy" id="39325"/>
    <lineage>
        <taxon>Eukaryota</taxon>
        <taxon>Viridiplantae</taxon>
        <taxon>Streptophyta</taxon>
        <taxon>Embryophyta</taxon>
        <taxon>Tracheophyta</taxon>
        <taxon>Spermatophyta</taxon>
        <taxon>Magnoliopsida</taxon>
        <taxon>Ranunculales</taxon>
        <taxon>Circaeasteraceae</taxon>
        <taxon>Kingdonia</taxon>
    </lineage>
</organism>
<keyword evidence="1" id="KW-0472">Membrane</keyword>
<comment type="caution">
    <text evidence="2">The sequence shown here is derived from an EMBL/GenBank/DDBJ whole genome shotgun (WGS) entry which is preliminary data.</text>
</comment>
<protein>
    <submittedName>
        <fullName evidence="2">Uncharacterized protein</fullName>
    </submittedName>
</protein>
<evidence type="ECO:0000313" key="2">
    <source>
        <dbReference type="EMBL" id="KAF6171776.1"/>
    </source>
</evidence>
<feature type="transmembrane region" description="Helical" evidence="1">
    <location>
        <begin position="25"/>
        <end position="45"/>
    </location>
</feature>
<sequence length="78" mass="8475">MISGSGPAAFFCHIAEINAIHSCNIFLAFLSLVVMAMILCIRISLPVLRMNRIKHITLTPSFSDNSSPSHIVSVGHKP</sequence>
<dbReference type="Proteomes" id="UP000541444">
    <property type="component" value="Unassembled WGS sequence"/>
</dbReference>
<evidence type="ECO:0000313" key="3">
    <source>
        <dbReference type="Proteomes" id="UP000541444"/>
    </source>
</evidence>
<dbReference type="AlphaFoldDB" id="A0A7J7NX43"/>
<accession>A0A7J7NX43</accession>
<name>A0A7J7NX43_9MAGN</name>
<feature type="non-terminal residue" evidence="2">
    <location>
        <position position="1"/>
    </location>
</feature>
<keyword evidence="3" id="KW-1185">Reference proteome</keyword>
<dbReference type="EMBL" id="JACGCM010000455">
    <property type="protein sequence ID" value="KAF6171776.1"/>
    <property type="molecule type" value="Genomic_DNA"/>
</dbReference>
<keyword evidence="1" id="KW-0812">Transmembrane</keyword>
<evidence type="ECO:0000256" key="1">
    <source>
        <dbReference type="SAM" id="Phobius"/>
    </source>
</evidence>